<feature type="disulfide bond" evidence="3">
    <location>
        <begin position="18"/>
        <end position="79"/>
    </location>
</feature>
<dbReference type="SMR" id="A0A2P1IQ80"/>
<evidence type="ECO:0000256" key="1">
    <source>
        <dbReference type="SAM" id="SignalP"/>
    </source>
</evidence>
<accession>A0A2P1IQ80</accession>
<dbReference type="PDB" id="9E9G">
    <property type="method" value="X-ray"/>
    <property type="resolution" value="1.40 A"/>
    <property type="chains" value="B=15-102"/>
</dbReference>
<keyword evidence="1" id="KW-0732">Signal</keyword>
<proteinExistence type="evidence at protein level"/>
<keyword evidence="3" id="KW-0002">3D-structure</keyword>
<feature type="disulfide bond" evidence="3">
    <location>
        <begin position="63"/>
        <end position="99"/>
    </location>
</feature>
<feature type="signal peptide" evidence="1">
    <location>
        <begin position="1"/>
        <end position="16"/>
    </location>
</feature>
<name>A0A2P1IQ80_HELBE</name>
<evidence type="ECO:0000313" key="2">
    <source>
        <dbReference type="EMBL" id="AVN88297.1"/>
    </source>
</evidence>
<reference evidence="3" key="2">
    <citation type="journal article" date="2025" name="Nat. Commun.">
        <title>TGM6 is a helminth secretory product that mimics TGF-beta binding to TGFBR2 to antagonize signaling in fibroblasts.</title>
        <authorList>
            <person name="White S.E."/>
            <person name="Schwartze T.A."/>
            <person name="Mukundan A."/>
            <person name="Schoenherr C."/>
            <person name="Singh S.P."/>
            <person name="van Dinther M."/>
            <person name="Cunningham K.T."/>
            <person name="White M.P.J."/>
            <person name="Campion T."/>
            <person name="Pritchard J."/>
            <person name="Hinck C.S."/>
            <person name="Ten Dijke P."/>
            <person name="Inman G.J."/>
            <person name="Maizels R.M."/>
            <person name="Hinck A.P."/>
        </authorList>
    </citation>
    <scope>X-RAY CRYSTALLOGRAPHY (1.40 ANGSTROMS) OF 15-102</scope>
    <scope>DISULFIDE BONDS</scope>
</reference>
<organism evidence="2">
    <name type="scientific">Heligmosomoides polygyrus bakeri</name>
    <name type="common">Parasitic nematode worm</name>
    <name type="synonym">Heligmosomoides bakeri</name>
    <dbReference type="NCBI Taxonomy" id="375939"/>
    <lineage>
        <taxon>Eukaryota</taxon>
        <taxon>Metazoa</taxon>
        <taxon>Ecdysozoa</taxon>
        <taxon>Nematoda</taxon>
        <taxon>Chromadorea</taxon>
        <taxon>Rhabditida</taxon>
        <taxon>Rhabditina</taxon>
        <taxon>Rhabditomorpha</taxon>
        <taxon>Strongyloidea</taxon>
        <taxon>Heligmosomidae</taxon>
        <taxon>Heligmosomoides</taxon>
    </lineage>
</organism>
<dbReference type="EMBL" id="MG429741">
    <property type="protein sequence ID" value="AVN88297.1"/>
    <property type="molecule type" value="mRNA"/>
</dbReference>
<dbReference type="AlphaFoldDB" id="A0A2P1IQ80"/>
<protein>
    <submittedName>
        <fullName evidence="2">Transforming growth factor beta mimic 6</fullName>
    </submittedName>
</protein>
<feature type="chain" id="PRO_5015141159" evidence="1">
    <location>
        <begin position="17"/>
        <end position="254"/>
    </location>
</feature>
<evidence type="ECO:0007829" key="3">
    <source>
        <dbReference type="PDB" id="9E9G"/>
    </source>
</evidence>
<sequence>MLSLFIAIGLLEAAGSSCPPLPDDETVWYEYYGYVDGRHTVGDAAIKDSLENYPPNTHARRHCKALSKKADPGEFVAICYQRRGTSESQWQYYPRIASCPDPRCKPLEKNDSVSYEYFTKPTKGLKMGSITKPDKSGKYPEETFVRRYCNDLPRNSLAQGKTYAECLDSEWKLKNLPDCRFAAGCDEEYLLEKLMFVDISYWGKDAAKFSDDKTYRYYRPGSKVTAKCKGKSVKLTCVDGGYWVTVDGRKALCT</sequence>
<reference evidence="2" key="1">
    <citation type="journal article" date="2018" name="Int. J. Parasitol.">
        <title>TGF-beta mimic proteins form an extended gene family in the murine parasite Heligmosomoides polygyrus.</title>
        <authorList>
            <person name="Smyth D.J."/>
            <person name="Harcus Y."/>
            <person name="White M.P.J."/>
            <person name="Gregory W.F."/>
            <person name="Nahler J."/>
            <person name="Stephens I."/>
            <person name="Toke-Bjolgerud E."/>
            <person name="Hewitson J.P."/>
            <person name="Ivens A."/>
            <person name="McSorley H.J."/>
            <person name="Maizels R.M."/>
        </authorList>
    </citation>
    <scope>NUCLEOTIDE SEQUENCE</scope>
</reference>